<evidence type="ECO:0000256" key="1">
    <source>
        <dbReference type="SAM" id="MobiDB-lite"/>
    </source>
</evidence>
<feature type="compositionally biased region" description="Low complexity" evidence="1">
    <location>
        <begin position="91"/>
        <end position="101"/>
    </location>
</feature>
<feature type="region of interest" description="Disordered" evidence="1">
    <location>
        <begin position="165"/>
        <end position="194"/>
    </location>
</feature>
<dbReference type="AlphaFoldDB" id="A0A2M4D1K4"/>
<sequence>MTHYGIARASSHRSLLLLIVLGSIAQHPIPAAVLIEQLHWHRVGERAKRPKHHLRHNPRRQGGQAETHTTSDDQEDTKLQPRATHTQVRENNLNHPRNNNHIIHERHQHQEPVNTDRNQHKRRPGRSVGQEQRHHRNNNRCPELKQRPEQFPRPRVQAQTFKHTVKQQHQGTNDSGAHSETIDETTERMASEGRPKADGFLDEAQLLGVRVALLFRLPPFLPYPQHLTDVAIERVQVLA</sequence>
<evidence type="ECO:0000313" key="3">
    <source>
        <dbReference type="EMBL" id="MBW71460.1"/>
    </source>
</evidence>
<feature type="signal peptide" evidence="2">
    <location>
        <begin position="1"/>
        <end position="25"/>
    </location>
</feature>
<reference evidence="3" key="1">
    <citation type="submission" date="2018-01" db="EMBL/GenBank/DDBJ databases">
        <title>An insight into the sialome of Amazonian anophelines.</title>
        <authorList>
            <person name="Ribeiro J.M."/>
            <person name="Scarpassa V."/>
            <person name="Calvo E."/>
        </authorList>
    </citation>
    <scope>NUCLEOTIDE SEQUENCE</scope>
</reference>
<accession>A0A2M4D1K4</accession>
<protein>
    <submittedName>
        <fullName evidence="3">Putative secreted protein</fullName>
    </submittedName>
</protein>
<feature type="region of interest" description="Disordered" evidence="1">
    <location>
        <begin position="46"/>
        <end position="152"/>
    </location>
</feature>
<name>A0A2M4D1K4_ANODA</name>
<feature type="compositionally biased region" description="Basic and acidic residues" evidence="1">
    <location>
        <begin position="142"/>
        <end position="152"/>
    </location>
</feature>
<organism evidence="3">
    <name type="scientific">Anopheles darlingi</name>
    <name type="common">Mosquito</name>
    <dbReference type="NCBI Taxonomy" id="43151"/>
    <lineage>
        <taxon>Eukaryota</taxon>
        <taxon>Metazoa</taxon>
        <taxon>Ecdysozoa</taxon>
        <taxon>Arthropoda</taxon>
        <taxon>Hexapoda</taxon>
        <taxon>Insecta</taxon>
        <taxon>Pterygota</taxon>
        <taxon>Neoptera</taxon>
        <taxon>Endopterygota</taxon>
        <taxon>Diptera</taxon>
        <taxon>Nematocera</taxon>
        <taxon>Culicoidea</taxon>
        <taxon>Culicidae</taxon>
        <taxon>Anophelinae</taxon>
        <taxon>Anopheles</taxon>
    </lineage>
</organism>
<keyword evidence="2" id="KW-0732">Signal</keyword>
<proteinExistence type="predicted"/>
<feature type="chain" id="PRO_5014831159" evidence="2">
    <location>
        <begin position="26"/>
        <end position="239"/>
    </location>
</feature>
<feature type="compositionally biased region" description="Basic and acidic residues" evidence="1">
    <location>
        <begin position="185"/>
        <end position="194"/>
    </location>
</feature>
<evidence type="ECO:0000256" key="2">
    <source>
        <dbReference type="SAM" id="SignalP"/>
    </source>
</evidence>
<feature type="compositionally biased region" description="Polar residues" evidence="1">
    <location>
        <begin position="165"/>
        <end position="178"/>
    </location>
</feature>
<feature type="compositionally biased region" description="Basic residues" evidence="1">
    <location>
        <begin position="48"/>
        <end position="59"/>
    </location>
</feature>
<dbReference type="EMBL" id="GGFL01007282">
    <property type="protein sequence ID" value="MBW71460.1"/>
    <property type="molecule type" value="Transcribed_RNA"/>
</dbReference>